<reference evidence="1" key="2">
    <citation type="journal article" date="2015" name="Data Brief">
        <title>Shoot transcriptome of the giant reed, Arundo donax.</title>
        <authorList>
            <person name="Barrero R.A."/>
            <person name="Guerrero F.D."/>
            <person name="Moolhuijzen P."/>
            <person name="Goolsby J.A."/>
            <person name="Tidwell J."/>
            <person name="Bellgard S.E."/>
            <person name="Bellgard M.I."/>
        </authorList>
    </citation>
    <scope>NUCLEOTIDE SEQUENCE</scope>
    <source>
        <tissue evidence="1">Shoot tissue taken approximately 20 cm above the soil surface</tissue>
    </source>
</reference>
<dbReference type="EMBL" id="GBRH01175986">
    <property type="protein sequence ID" value="JAE21910.1"/>
    <property type="molecule type" value="Transcribed_RNA"/>
</dbReference>
<proteinExistence type="predicted"/>
<name>A0A0A9GA03_ARUDO</name>
<accession>A0A0A9GA03</accession>
<protein>
    <submittedName>
        <fullName evidence="1">Uncharacterized protein</fullName>
    </submittedName>
</protein>
<dbReference type="AlphaFoldDB" id="A0A0A9GA03"/>
<sequence>MTISKPHPTEIGATKSAVLATLGYVRKTPGYRIVDYTYLRVKLLDEKYSVLFNKLQQSANEMSIEYAD</sequence>
<organism evidence="1">
    <name type="scientific">Arundo donax</name>
    <name type="common">Giant reed</name>
    <name type="synonym">Donax arundinaceus</name>
    <dbReference type="NCBI Taxonomy" id="35708"/>
    <lineage>
        <taxon>Eukaryota</taxon>
        <taxon>Viridiplantae</taxon>
        <taxon>Streptophyta</taxon>
        <taxon>Embryophyta</taxon>
        <taxon>Tracheophyta</taxon>
        <taxon>Spermatophyta</taxon>
        <taxon>Magnoliopsida</taxon>
        <taxon>Liliopsida</taxon>
        <taxon>Poales</taxon>
        <taxon>Poaceae</taxon>
        <taxon>PACMAD clade</taxon>
        <taxon>Arundinoideae</taxon>
        <taxon>Arundineae</taxon>
        <taxon>Arundo</taxon>
    </lineage>
</organism>
<reference evidence="1" key="1">
    <citation type="submission" date="2014-09" db="EMBL/GenBank/DDBJ databases">
        <authorList>
            <person name="Magalhaes I.L.F."/>
            <person name="Oliveira U."/>
            <person name="Santos F.R."/>
            <person name="Vidigal T.H.D.A."/>
            <person name="Brescovit A.D."/>
            <person name="Santos A.J."/>
        </authorList>
    </citation>
    <scope>NUCLEOTIDE SEQUENCE</scope>
    <source>
        <tissue evidence="1">Shoot tissue taken approximately 20 cm above the soil surface</tissue>
    </source>
</reference>
<evidence type="ECO:0000313" key="1">
    <source>
        <dbReference type="EMBL" id="JAE21910.1"/>
    </source>
</evidence>